<name>A0AAF0CFJ2_9PROT</name>
<feature type="transmembrane region" description="Helical" evidence="1">
    <location>
        <begin position="102"/>
        <end position="121"/>
    </location>
</feature>
<proteinExistence type="predicted"/>
<feature type="transmembrane region" description="Helical" evidence="1">
    <location>
        <begin position="32"/>
        <end position="56"/>
    </location>
</feature>
<dbReference type="KEGG" id="hfl:PUV54_04820"/>
<sequence length="213" mass="22932">MNKAQSDDLASELAYVRSLAEEGATAPLIGGFYYLLWGGLTSAAAFFVYAIAIGVLPAAPTGYFLPWIVAGVIAWVGSIMWGRRASSKPGAMTLGNQTALSVWFAVGVFMTMLWIALLFVHDDFTHFGVPENFLFSLMFPVAFGVYGVAFFATATAAKQPWLRWFAYLAWGFSIVSLFLLGNPHQFLAGGLGCALTAALPGALLMRREPGDIV</sequence>
<dbReference type="EMBL" id="CP118166">
    <property type="protein sequence ID" value="WDI32516.1"/>
    <property type="molecule type" value="Genomic_DNA"/>
</dbReference>
<dbReference type="RefSeq" id="WP_274494443.1">
    <property type="nucleotide sequence ID" value="NZ_CP118166.1"/>
</dbReference>
<evidence type="ECO:0000313" key="2">
    <source>
        <dbReference type="EMBL" id="WDI32516.1"/>
    </source>
</evidence>
<feature type="transmembrane region" description="Helical" evidence="1">
    <location>
        <begin position="62"/>
        <end position="81"/>
    </location>
</feature>
<protein>
    <submittedName>
        <fullName evidence="2">Uncharacterized protein</fullName>
    </submittedName>
</protein>
<feature type="transmembrane region" description="Helical" evidence="1">
    <location>
        <begin position="133"/>
        <end position="154"/>
    </location>
</feature>
<organism evidence="2 3">
    <name type="scientific">Hyphococcus flavus</name>
    <dbReference type="NCBI Taxonomy" id="1866326"/>
    <lineage>
        <taxon>Bacteria</taxon>
        <taxon>Pseudomonadati</taxon>
        <taxon>Pseudomonadota</taxon>
        <taxon>Alphaproteobacteria</taxon>
        <taxon>Parvularculales</taxon>
        <taxon>Parvularculaceae</taxon>
        <taxon>Hyphococcus</taxon>
    </lineage>
</organism>
<keyword evidence="1" id="KW-0472">Membrane</keyword>
<reference evidence="2" key="1">
    <citation type="submission" date="2023-02" db="EMBL/GenBank/DDBJ databases">
        <title>Genome sequence of Hyphococcus flavus.</title>
        <authorList>
            <person name="Rong J.-C."/>
            <person name="Zhao Q."/>
            <person name="Yi M."/>
            <person name="Wu J.-Y."/>
        </authorList>
    </citation>
    <scope>NUCLEOTIDE SEQUENCE</scope>
    <source>
        <strain evidence="2">MCCC 1K03223</strain>
    </source>
</reference>
<keyword evidence="1" id="KW-0812">Transmembrane</keyword>
<keyword evidence="3" id="KW-1185">Reference proteome</keyword>
<evidence type="ECO:0000256" key="1">
    <source>
        <dbReference type="SAM" id="Phobius"/>
    </source>
</evidence>
<accession>A0AAF0CFJ2</accession>
<feature type="transmembrane region" description="Helical" evidence="1">
    <location>
        <begin position="186"/>
        <end position="205"/>
    </location>
</feature>
<evidence type="ECO:0000313" key="3">
    <source>
        <dbReference type="Proteomes" id="UP001214043"/>
    </source>
</evidence>
<dbReference type="AlphaFoldDB" id="A0AAF0CFJ2"/>
<keyword evidence="1" id="KW-1133">Transmembrane helix</keyword>
<feature type="transmembrane region" description="Helical" evidence="1">
    <location>
        <begin position="161"/>
        <end position="180"/>
    </location>
</feature>
<gene>
    <name evidence="2" type="ORF">PUV54_04820</name>
</gene>
<dbReference type="Proteomes" id="UP001214043">
    <property type="component" value="Chromosome"/>
</dbReference>